<name>A0A1F4PZ78_UNCSA</name>
<dbReference type="PANTHER" id="PTHR35788:SF1">
    <property type="entry name" value="EXPORTED PROTEIN"/>
    <property type="match status" value="1"/>
</dbReference>
<proteinExistence type="predicted"/>
<evidence type="ECO:0000313" key="3">
    <source>
        <dbReference type="Proteomes" id="UP000178724"/>
    </source>
</evidence>
<comment type="caution">
    <text evidence="2">The sequence shown here is derived from an EMBL/GenBank/DDBJ whole genome shotgun (WGS) entry which is preliminary data.</text>
</comment>
<dbReference type="AlphaFoldDB" id="A0A1F4PZ78"/>
<dbReference type="InterPro" id="IPR052913">
    <property type="entry name" value="Glycopeptide_resist_protein"/>
</dbReference>
<dbReference type="PANTHER" id="PTHR35788">
    <property type="entry name" value="EXPORTED PROTEIN-RELATED"/>
    <property type="match status" value="1"/>
</dbReference>
<evidence type="ECO:0000259" key="1">
    <source>
        <dbReference type="Pfam" id="PF12229"/>
    </source>
</evidence>
<dbReference type="Pfam" id="PF12229">
    <property type="entry name" value="PG_binding_4"/>
    <property type="match status" value="1"/>
</dbReference>
<dbReference type="Proteomes" id="UP000178724">
    <property type="component" value="Unassembled WGS sequence"/>
</dbReference>
<dbReference type="InterPro" id="IPR007391">
    <property type="entry name" value="Vancomycin_resist_VanW"/>
</dbReference>
<dbReference type="Pfam" id="PF04294">
    <property type="entry name" value="VanW"/>
    <property type="match status" value="1"/>
</dbReference>
<dbReference type="EMBL" id="METM01000031">
    <property type="protein sequence ID" value="OGB88981.1"/>
    <property type="molecule type" value="Genomic_DNA"/>
</dbReference>
<sequence length="442" mass="48974">MRTLLRTLALLAAVSLIVAVGFVIYDYFQAQGNFPYETYIGSVDVSGLNQSQALEKLRELKASQVFSPLITIEADQLTFVFPPETAGLGIDHEKSVKEAFAATHRNGYLKDLKERFQRGPLRLKPVFTLDEGRLASVIEALAAEINASPRDATIILYEETGGYNIEPENAGKEVRIKDSIELFKSRLAQGERTFPLIIEHSAPRVTEADLRAQPPVYRLSAFTTYYGTHDSPNRIHNIKLIASWLEGTLLMSGESFSLARALGDITPERGFKEAYTIIGGELVPSLGGGACQIATTLYNAVSLADLKIIQRRNHSFYFNIYPLGRDATVYPGQLDFKFENDTGQPILIKAAATNRRLSFRIYGTPNGKTVKFSSPSVEMLAEGRFRPATVKEVLDADNPFKTTVTRSVFDAGGKLLKSETISSYYKLYGEKSNVPIARPEPR</sequence>
<reference evidence="2 3" key="1">
    <citation type="journal article" date="2016" name="Nat. Commun.">
        <title>Thousands of microbial genomes shed light on interconnected biogeochemical processes in an aquifer system.</title>
        <authorList>
            <person name="Anantharaman K."/>
            <person name="Brown C.T."/>
            <person name="Hug L.A."/>
            <person name="Sharon I."/>
            <person name="Castelle C.J."/>
            <person name="Probst A.J."/>
            <person name="Thomas B.C."/>
            <person name="Singh A."/>
            <person name="Wilkins M.J."/>
            <person name="Karaoz U."/>
            <person name="Brodie E.L."/>
            <person name="Williams K.H."/>
            <person name="Hubbard S.S."/>
            <person name="Banfield J.F."/>
        </authorList>
    </citation>
    <scope>NUCLEOTIDE SEQUENCE [LARGE SCALE GENOMIC DNA]</scope>
</reference>
<gene>
    <name evidence="2" type="ORF">A2625_04565</name>
</gene>
<accession>A0A1F4PZ78</accession>
<organism evidence="2 3">
    <name type="scientific">candidate division WOR-1 bacterium RIFCSPHIGHO2_01_FULL_53_15</name>
    <dbReference type="NCBI Taxonomy" id="1802564"/>
    <lineage>
        <taxon>Bacteria</taxon>
        <taxon>Bacillati</taxon>
        <taxon>Saganbacteria</taxon>
    </lineage>
</organism>
<feature type="domain" description="YoaR-like putative peptidoglycan binding" evidence="1">
    <location>
        <begin position="81"/>
        <end position="193"/>
    </location>
</feature>
<dbReference type="InterPro" id="IPR022029">
    <property type="entry name" value="YoaR-like_PG-bd"/>
</dbReference>
<evidence type="ECO:0000313" key="2">
    <source>
        <dbReference type="EMBL" id="OGB88981.1"/>
    </source>
</evidence>
<protein>
    <recommendedName>
        <fullName evidence="1">YoaR-like putative peptidoglycan binding domain-containing protein</fullName>
    </recommendedName>
</protein>